<feature type="domain" description="ABC transporter" evidence="11">
    <location>
        <begin position="455"/>
        <end position="689"/>
    </location>
</feature>
<feature type="domain" description="ABC transmembrane type-1" evidence="12">
    <location>
        <begin position="141"/>
        <end position="421"/>
    </location>
</feature>
<keyword evidence="4 10" id="KW-0812">Transmembrane</keyword>
<evidence type="ECO:0008006" key="15">
    <source>
        <dbReference type="Google" id="ProtNLM"/>
    </source>
</evidence>
<keyword evidence="3" id="KW-0813">Transport</keyword>
<evidence type="ECO:0000256" key="2">
    <source>
        <dbReference type="ARBA" id="ARBA00007577"/>
    </source>
</evidence>
<evidence type="ECO:0000313" key="14">
    <source>
        <dbReference type="Proteomes" id="UP000224634"/>
    </source>
</evidence>
<keyword evidence="5" id="KW-0547">Nucleotide-binding</keyword>
<comment type="similarity">
    <text evidence="9">Belongs to the ABC transporter superfamily. ABCB family. Heavy Metal importer (TC 3.A.1.210) subfamily.</text>
</comment>
<dbReference type="SMART" id="SM00382">
    <property type="entry name" value="AAA"/>
    <property type="match status" value="1"/>
</dbReference>
<dbReference type="Proteomes" id="UP000224634">
    <property type="component" value="Unassembled WGS sequence"/>
</dbReference>
<keyword evidence="6" id="KW-0067">ATP-binding</keyword>
<keyword evidence="8 10" id="KW-0472">Membrane</keyword>
<dbReference type="InterPro" id="IPR036640">
    <property type="entry name" value="ABC1_TM_sf"/>
</dbReference>
<gene>
    <name evidence="13" type="ORF">AJ80_09791</name>
</gene>
<evidence type="ECO:0000256" key="7">
    <source>
        <dbReference type="ARBA" id="ARBA00022989"/>
    </source>
</evidence>
<dbReference type="Gene3D" id="1.20.1560.10">
    <property type="entry name" value="ABC transporter type 1, transmembrane domain"/>
    <property type="match status" value="1"/>
</dbReference>
<dbReference type="GO" id="GO:0005524">
    <property type="term" value="F:ATP binding"/>
    <property type="evidence" value="ECO:0007669"/>
    <property type="project" value="UniProtKB-KW"/>
</dbReference>
<dbReference type="EMBL" id="PDNA01000346">
    <property type="protein sequence ID" value="PGG96747.1"/>
    <property type="molecule type" value="Genomic_DNA"/>
</dbReference>
<feature type="transmembrane region" description="Helical" evidence="10">
    <location>
        <begin position="277"/>
        <end position="297"/>
    </location>
</feature>
<dbReference type="Pfam" id="PF00005">
    <property type="entry name" value="ABC_tran"/>
    <property type="match status" value="1"/>
</dbReference>
<organism evidence="13 14">
    <name type="scientific">Polytolypa hystricis (strain UAMH7299)</name>
    <dbReference type="NCBI Taxonomy" id="1447883"/>
    <lineage>
        <taxon>Eukaryota</taxon>
        <taxon>Fungi</taxon>
        <taxon>Dikarya</taxon>
        <taxon>Ascomycota</taxon>
        <taxon>Pezizomycotina</taxon>
        <taxon>Eurotiomycetes</taxon>
        <taxon>Eurotiomycetidae</taxon>
        <taxon>Onygenales</taxon>
        <taxon>Onygenales incertae sedis</taxon>
        <taxon>Polytolypa</taxon>
    </lineage>
</organism>
<dbReference type="InterPro" id="IPR011527">
    <property type="entry name" value="ABC1_TM_dom"/>
</dbReference>
<dbReference type="GO" id="GO:0140359">
    <property type="term" value="F:ABC-type transporter activity"/>
    <property type="evidence" value="ECO:0007669"/>
    <property type="project" value="InterPro"/>
</dbReference>
<comment type="similarity">
    <text evidence="2">Belongs to the ABC transporter superfamily. ABCB family. Multidrug resistance exporter (TC 3.A.1.201) subfamily.</text>
</comment>
<evidence type="ECO:0000256" key="8">
    <source>
        <dbReference type="ARBA" id="ARBA00023136"/>
    </source>
</evidence>
<evidence type="ECO:0000313" key="13">
    <source>
        <dbReference type="EMBL" id="PGG96747.1"/>
    </source>
</evidence>
<dbReference type="FunFam" id="3.40.50.300:FF:000287">
    <property type="entry name" value="Multidrug ABC transporter ATP-binding protein"/>
    <property type="match status" value="1"/>
</dbReference>
<evidence type="ECO:0000256" key="1">
    <source>
        <dbReference type="ARBA" id="ARBA00004141"/>
    </source>
</evidence>
<dbReference type="PROSITE" id="PS00211">
    <property type="entry name" value="ABC_TRANSPORTER_1"/>
    <property type="match status" value="1"/>
</dbReference>
<dbReference type="PROSITE" id="PS50929">
    <property type="entry name" value="ABC_TM1F"/>
    <property type="match status" value="1"/>
</dbReference>
<feature type="transmembrane region" description="Helical" evidence="10">
    <location>
        <begin position="37"/>
        <end position="58"/>
    </location>
</feature>
<accession>A0A2B7WJQ9</accession>
<dbReference type="InterPro" id="IPR003439">
    <property type="entry name" value="ABC_transporter-like_ATP-bd"/>
</dbReference>
<dbReference type="SUPFAM" id="SSF90123">
    <property type="entry name" value="ABC transporter transmembrane region"/>
    <property type="match status" value="1"/>
</dbReference>
<dbReference type="STRING" id="1447883.A0A2B7WJQ9"/>
<dbReference type="GO" id="GO:0016887">
    <property type="term" value="F:ATP hydrolysis activity"/>
    <property type="evidence" value="ECO:0007669"/>
    <property type="project" value="InterPro"/>
</dbReference>
<keyword evidence="7 10" id="KW-1133">Transmembrane helix</keyword>
<proteinExistence type="inferred from homology"/>
<reference evidence="13 14" key="1">
    <citation type="submission" date="2017-10" db="EMBL/GenBank/DDBJ databases">
        <title>Comparative genomics in systemic dimorphic fungi from Ajellomycetaceae.</title>
        <authorList>
            <person name="Munoz J.F."/>
            <person name="Mcewen J.G."/>
            <person name="Clay O.K."/>
            <person name="Cuomo C.A."/>
        </authorList>
    </citation>
    <scope>NUCLEOTIDE SEQUENCE [LARGE SCALE GENOMIC DNA]</scope>
    <source>
        <strain evidence="13 14">UAMH7299</strain>
    </source>
</reference>
<dbReference type="OrthoDB" id="6500128at2759"/>
<dbReference type="PANTHER" id="PTHR24221:SF651">
    <property type="entry name" value="HEAVY METAL TOLERANCE PROTEIN"/>
    <property type="match status" value="1"/>
</dbReference>
<evidence type="ECO:0000256" key="4">
    <source>
        <dbReference type="ARBA" id="ARBA00022692"/>
    </source>
</evidence>
<protein>
    <recommendedName>
        <fullName evidence="15">ABC transporter domain-containing protein</fullName>
    </recommendedName>
</protein>
<dbReference type="GO" id="GO:0005774">
    <property type="term" value="C:vacuolar membrane"/>
    <property type="evidence" value="ECO:0007669"/>
    <property type="project" value="TreeGrafter"/>
</dbReference>
<evidence type="ECO:0000256" key="3">
    <source>
        <dbReference type="ARBA" id="ARBA00022448"/>
    </source>
</evidence>
<evidence type="ECO:0000259" key="12">
    <source>
        <dbReference type="PROSITE" id="PS50929"/>
    </source>
</evidence>
<comment type="subcellular location">
    <subcellularLocation>
        <location evidence="1">Membrane</location>
        <topology evidence="1">Multi-pass membrane protein</topology>
    </subcellularLocation>
</comment>
<dbReference type="AlphaFoldDB" id="A0A2B7WJQ9"/>
<dbReference type="InterPro" id="IPR003593">
    <property type="entry name" value="AAA+_ATPase"/>
</dbReference>
<name>A0A2B7WJQ9_POLH7</name>
<sequence length="700" mass="78582">MIGFWLIYLAADGVPLSLTVPFDLPRSTEPALPTMFRAFRLVLVLLLLLFRFPTYAAVPNTKAPSTTRPLFAEREDSIGNKGSTDTAADGSCAARVKSSGGAQVDEDKKDNMDLGKVFRDIKALKPFIWPSKQPQLQLCYAAIACCLFLERIFNILIPLQMGSIIDNLGQRILPWREIVIYRALSWFRSYGLTTLRSWARIPLDNYVYKKVQTELFNQIMGLSGDFHDSKSSAELSQTIWYQRSIKNIVDQLCLEAIPTLVDVAMGISVLYYRFDAYVTLIVLAVAFMLIWTTTITVSQQKHAQSQSIDGSIKEHTAFLEPIQHWHTVVSFCREAYEKQQYHSAVANHLTTHRSFLHWTNIKDILQSLPEQLGWIAVTCWVAYCIAIESKPVGSFVMSSIYWTQLSSPLHRIASGFGSFIRDIVRIRKLLQLLQQKPTVVECPDAEPMAVEQGKIEFSCVDFSYDGKRDILKDTNFEARGGETTALVGQTGAGKSSIVRLLQRLYNPSKGHISIDRQDISKVTIDSLRSTIGIVPQDVNLFHATIMENVRYGKLDASNKEVEEACKAAALHDSIMRLTDKYDTIVGERGVKLSGGEKQRVGIARVFLKNPPILILDEATSSLDNETEAKVQTSLKKLTEGRTTIVIAHRLSTIAKAHQILVLKEGRVVEKGNHCQLMEKKGYYYNLWTQAPPLVANDIAV</sequence>
<dbReference type="SUPFAM" id="SSF52540">
    <property type="entry name" value="P-loop containing nucleoside triphosphate hydrolases"/>
    <property type="match status" value="1"/>
</dbReference>
<dbReference type="InterPro" id="IPR027417">
    <property type="entry name" value="P-loop_NTPase"/>
</dbReference>
<keyword evidence="14" id="KW-1185">Reference proteome</keyword>
<dbReference type="InterPro" id="IPR039421">
    <property type="entry name" value="Type_1_exporter"/>
</dbReference>
<dbReference type="Pfam" id="PF00664">
    <property type="entry name" value="ABC_membrane"/>
    <property type="match status" value="1"/>
</dbReference>
<evidence type="ECO:0000256" key="6">
    <source>
        <dbReference type="ARBA" id="ARBA00022840"/>
    </source>
</evidence>
<evidence type="ECO:0000256" key="5">
    <source>
        <dbReference type="ARBA" id="ARBA00022741"/>
    </source>
</evidence>
<dbReference type="PANTHER" id="PTHR24221">
    <property type="entry name" value="ATP-BINDING CASSETTE SUB-FAMILY B"/>
    <property type="match status" value="1"/>
</dbReference>
<evidence type="ECO:0000256" key="10">
    <source>
        <dbReference type="SAM" id="Phobius"/>
    </source>
</evidence>
<dbReference type="Gene3D" id="3.40.50.300">
    <property type="entry name" value="P-loop containing nucleotide triphosphate hydrolases"/>
    <property type="match status" value="1"/>
</dbReference>
<dbReference type="PROSITE" id="PS50893">
    <property type="entry name" value="ABC_TRANSPORTER_2"/>
    <property type="match status" value="1"/>
</dbReference>
<evidence type="ECO:0000259" key="11">
    <source>
        <dbReference type="PROSITE" id="PS50893"/>
    </source>
</evidence>
<dbReference type="InterPro" id="IPR017871">
    <property type="entry name" value="ABC_transporter-like_CS"/>
</dbReference>
<evidence type="ECO:0000256" key="9">
    <source>
        <dbReference type="ARBA" id="ARBA00024363"/>
    </source>
</evidence>
<comment type="caution">
    <text evidence="13">The sequence shown here is derived from an EMBL/GenBank/DDBJ whole genome shotgun (WGS) entry which is preliminary data.</text>
</comment>